<keyword evidence="2 5" id="KW-0812">Transmembrane</keyword>
<comment type="caution">
    <text evidence="7">The sequence shown here is derived from an EMBL/GenBank/DDBJ whole genome shotgun (WGS) entry which is preliminary data.</text>
</comment>
<evidence type="ECO:0000256" key="4">
    <source>
        <dbReference type="ARBA" id="ARBA00023136"/>
    </source>
</evidence>
<dbReference type="Proteomes" id="UP001157161">
    <property type="component" value="Unassembled WGS sequence"/>
</dbReference>
<keyword evidence="8" id="KW-1185">Reference proteome</keyword>
<feature type="transmembrane region" description="Helical" evidence="5">
    <location>
        <begin position="21"/>
        <end position="40"/>
    </location>
</feature>
<dbReference type="InterPro" id="IPR049453">
    <property type="entry name" value="Memb_transporter_dom"/>
</dbReference>
<comment type="subcellular location">
    <subcellularLocation>
        <location evidence="1">Membrane</location>
        <topology evidence="1">Multi-pass membrane protein</topology>
    </subcellularLocation>
</comment>
<reference evidence="7" key="1">
    <citation type="journal article" date="2014" name="Int. J. Syst. Evol. Microbiol.">
        <title>Complete genome sequence of Corynebacterium casei LMG S-19264T (=DSM 44701T), isolated from a smear-ripened cheese.</title>
        <authorList>
            <consortium name="US DOE Joint Genome Institute (JGI-PGF)"/>
            <person name="Walter F."/>
            <person name="Albersmeier A."/>
            <person name="Kalinowski J."/>
            <person name="Ruckert C."/>
        </authorList>
    </citation>
    <scope>NUCLEOTIDE SEQUENCE</scope>
    <source>
        <strain evidence="7">NBRC 112290</strain>
    </source>
</reference>
<feature type="transmembrane region" description="Helical" evidence="5">
    <location>
        <begin position="83"/>
        <end position="106"/>
    </location>
</feature>
<accession>A0AA37XAQ2</accession>
<evidence type="ECO:0000313" key="7">
    <source>
        <dbReference type="EMBL" id="GMA30269.1"/>
    </source>
</evidence>
<evidence type="ECO:0000256" key="2">
    <source>
        <dbReference type="ARBA" id="ARBA00022692"/>
    </source>
</evidence>
<evidence type="ECO:0000256" key="5">
    <source>
        <dbReference type="SAM" id="Phobius"/>
    </source>
</evidence>
<dbReference type="RefSeq" id="WP_284248808.1">
    <property type="nucleotide sequence ID" value="NZ_BSUM01000001.1"/>
</dbReference>
<evidence type="ECO:0000256" key="1">
    <source>
        <dbReference type="ARBA" id="ARBA00004141"/>
    </source>
</evidence>
<gene>
    <name evidence="7" type="ORF">GCM10025875_02610</name>
</gene>
<feature type="transmembrane region" description="Helical" evidence="5">
    <location>
        <begin position="46"/>
        <end position="62"/>
    </location>
</feature>
<organism evidence="7 8">
    <name type="scientific">Litorihabitans aurantiacus</name>
    <dbReference type="NCBI Taxonomy" id="1930061"/>
    <lineage>
        <taxon>Bacteria</taxon>
        <taxon>Bacillati</taxon>
        <taxon>Actinomycetota</taxon>
        <taxon>Actinomycetes</taxon>
        <taxon>Micrococcales</taxon>
        <taxon>Beutenbergiaceae</taxon>
        <taxon>Litorihabitans</taxon>
    </lineage>
</organism>
<protein>
    <submittedName>
        <fullName evidence="7">FUSC family protein</fullName>
    </submittedName>
</protein>
<keyword evidence="3 5" id="KW-1133">Transmembrane helix</keyword>
<dbReference type="AlphaFoldDB" id="A0AA37XAQ2"/>
<evidence type="ECO:0000256" key="3">
    <source>
        <dbReference type="ARBA" id="ARBA00022989"/>
    </source>
</evidence>
<keyword evidence="4 5" id="KW-0472">Membrane</keyword>
<reference evidence="7" key="2">
    <citation type="submission" date="2023-02" db="EMBL/GenBank/DDBJ databases">
        <authorList>
            <person name="Sun Q."/>
            <person name="Mori K."/>
        </authorList>
    </citation>
    <scope>NUCLEOTIDE SEQUENCE</scope>
    <source>
        <strain evidence="7">NBRC 112290</strain>
    </source>
</reference>
<dbReference type="GO" id="GO:0016020">
    <property type="term" value="C:membrane"/>
    <property type="evidence" value="ECO:0007669"/>
    <property type="project" value="UniProtKB-SubCell"/>
</dbReference>
<name>A0AA37XAQ2_9MICO</name>
<sequence length="360" mass="36897">MQQGLQGARTGVLRSRDAAGPIAWVSLASGVAYAGAGALLGHPYPFFAAVAAFSALGFTADVQPRRVGEVAIGISLGVAMGEAIALQFGSGPIQTAVVVFVAAMIAKALDPSPVLTTQSAVQAIVVLGLPLMSSSGGGVGRWTDALIGGAIALVFSLFIPRDPRRRPRTLARGTLEELAEVLARLGRGLHTGDGVAVQTALDRARSTQAKLVAWEASVSASGSTAKLSPAWHRHVAAVADLADACEYTDRAIRTTRVLARRSAVAVREGWSDGEVAGLVEELGIVARRLGGLIGSGRTGDGAAAELAEIAARLGTAGERDPVRHTLLSLLRSATFDLLRAAGQDEAAATRALRQPPGTGA</sequence>
<proteinExistence type="predicted"/>
<dbReference type="Pfam" id="PF13515">
    <property type="entry name" value="FUSC_2"/>
    <property type="match status" value="1"/>
</dbReference>
<feature type="domain" description="Integral membrane bound transporter" evidence="6">
    <location>
        <begin position="35"/>
        <end position="155"/>
    </location>
</feature>
<evidence type="ECO:0000259" key="6">
    <source>
        <dbReference type="Pfam" id="PF13515"/>
    </source>
</evidence>
<evidence type="ECO:0000313" key="8">
    <source>
        <dbReference type="Proteomes" id="UP001157161"/>
    </source>
</evidence>
<dbReference type="EMBL" id="BSUM01000001">
    <property type="protein sequence ID" value="GMA30269.1"/>
    <property type="molecule type" value="Genomic_DNA"/>
</dbReference>
<feature type="transmembrane region" description="Helical" evidence="5">
    <location>
        <begin position="139"/>
        <end position="159"/>
    </location>
</feature>